<dbReference type="STRING" id="545619.SAMN04489860_0011"/>
<evidence type="ECO:0000313" key="5">
    <source>
        <dbReference type="EMBL" id="SDS92960.1"/>
    </source>
</evidence>
<name>A0A1H1LT13_9CELL</name>
<keyword evidence="2" id="KW-0012">Acyltransferase</keyword>
<gene>
    <name evidence="4" type="ORF">SAMN04489860_0011</name>
    <name evidence="5" type="ORF">SAMN04489860_2738</name>
</gene>
<evidence type="ECO:0000259" key="3">
    <source>
        <dbReference type="PROSITE" id="PS51186"/>
    </source>
</evidence>
<dbReference type="Gene3D" id="3.40.630.30">
    <property type="match status" value="1"/>
</dbReference>
<dbReference type="InterPro" id="IPR016181">
    <property type="entry name" value="Acyl_CoA_acyltransferase"/>
</dbReference>
<dbReference type="PANTHER" id="PTHR43877:SF2">
    <property type="entry name" value="AMINOALKYLPHOSPHONATE N-ACETYLTRANSFERASE-RELATED"/>
    <property type="match status" value="1"/>
</dbReference>
<dbReference type="PROSITE" id="PS51186">
    <property type="entry name" value="GNAT"/>
    <property type="match status" value="1"/>
</dbReference>
<dbReference type="EMBL" id="LT629776">
    <property type="protein sequence ID" value="SDR77482.1"/>
    <property type="molecule type" value="Genomic_DNA"/>
</dbReference>
<dbReference type="InterPro" id="IPR000182">
    <property type="entry name" value="GNAT_dom"/>
</dbReference>
<dbReference type="Proteomes" id="UP000185663">
    <property type="component" value="Chromosome I"/>
</dbReference>
<dbReference type="eggNOG" id="COG0456">
    <property type="taxonomic scope" value="Bacteria"/>
</dbReference>
<dbReference type="PANTHER" id="PTHR43877">
    <property type="entry name" value="AMINOALKYLPHOSPHONATE N-ACETYLTRANSFERASE-RELATED-RELATED"/>
    <property type="match status" value="1"/>
</dbReference>
<dbReference type="SUPFAM" id="SSF55729">
    <property type="entry name" value="Acyl-CoA N-acyltransferases (Nat)"/>
    <property type="match status" value="1"/>
</dbReference>
<dbReference type="InterPro" id="IPR050832">
    <property type="entry name" value="Bact_Acetyltransf"/>
</dbReference>
<accession>A0A1H1LT13</accession>
<dbReference type="Pfam" id="PF00583">
    <property type="entry name" value="Acetyltransf_1"/>
    <property type="match status" value="1"/>
</dbReference>
<evidence type="ECO:0000313" key="4">
    <source>
        <dbReference type="EMBL" id="SDR77482.1"/>
    </source>
</evidence>
<dbReference type="AlphaFoldDB" id="A0A1H1LT13"/>
<dbReference type="OrthoDB" id="70840at2"/>
<dbReference type="EMBL" id="LT629776">
    <property type="protein sequence ID" value="SDS92960.1"/>
    <property type="molecule type" value="Genomic_DNA"/>
</dbReference>
<evidence type="ECO:0000313" key="6">
    <source>
        <dbReference type="Proteomes" id="UP000185663"/>
    </source>
</evidence>
<dbReference type="RefSeq" id="WP_083371098.1">
    <property type="nucleotide sequence ID" value="NZ_LT629776.1"/>
</dbReference>
<evidence type="ECO:0000256" key="1">
    <source>
        <dbReference type="ARBA" id="ARBA00022679"/>
    </source>
</evidence>
<reference evidence="4 6" key="1">
    <citation type="submission" date="2016-10" db="EMBL/GenBank/DDBJ databases">
        <authorList>
            <person name="de Groot N.N."/>
        </authorList>
    </citation>
    <scope>NUCLEOTIDE SEQUENCE [LARGE SCALE GENOMIC DNA]</scope>
    <source>
        <strain evidence="4 6">DSM 22126</strain>
    </source>
</reference>
<keyword evidence="1 4" id="KW-0808">Transferase</keyword>
<evidence type="ECO:0000256" key="2">
    <source>
        <dbReference type="ARBA" id="ARBA00023315"/>
    </source>
</evidence>
<feature type="domain" description="N-acetyltransferase" evidence="3">
    <location>
        <begin position="8"/>
        <end position="176"/>
    </location>
</feature>
<organism evidence="4 6">
    <name type="scientific">Paraoerskovia marina</name>
    <dbReference type="NCBI Taxonomy" id="545619"/>
    <lineage>
        <taxon>Bacteria</taxon>
        <taxon>Bacillati</taxon>
        <taxon>Actinomycetota</taxon>
        <taxon>Actinomycetes</taxon>
        <taxon>Micrococcales</taxon>
        <taxon>Cellulomonadaceae</taxon>
        <taxon>Paraoerskovia</taxon>
    </lineage>
</organism>
<dbReference type="CDD" id="cd04301">
    <property type="entry name" value="NAT_SF"/>
    <property type="match status" value="1"/>
</dbReference>
<dbReference type="GO" id="GO:0016747">
    <property type="term" value="F:acyltransferase activity, transferring groups other than amino-acyl groups"/>
    <property type="evidence" value="ECO:0007669"/>
    <property type="project" value="InterPro"/>
</dbReference>
<sequence>MLKPGGTTEIRAVPWGAPEAVGLRREFTEQSDLRLYPLLFGHLASRPAWDADDAATGRAVLLTLVADVDGRPAGHAALRTPEVGAPEGALEVTRVFVRAGARRRGVASMLLAHLVGTARDRGAKSLVLGTGPSQPEAIATYRRHGFRPVEPYPPYDRFSAPPYDMYGPALCFAKPL</sequence>
<protein>
    <submittedName>
        <fullName evidence="4">Acetyltransferase (GNAT) family protein</fullName>
    </submittedName>
</protein>
<keyword evidence="6" id="KW-1185">Reference proteome</keyword>
<proteinExistence type="predicted"/>